<dbReference type="AlphaFoldDB" id="A0A848M7C9"/>
<dbReference type="InterPro" id="IPR050109">
    <property type="entry name" value="HTH-type_TetR-like_transc_reg"/>
</dbReference>
<dbReference type="SUPFAM" id="SSF48498">
    <property type="entry name" value="Tetracyclin repressor-like, C-terminal domain"/>
    <property type="match status" value="1"/>
</dbReference>
<dbReference type="Proteomes" id="UP000565468">
    <property type="component" value="Unassembled WGS sequence"/>
</dbReference>
<accession>A0A848M7C9</accession>
<gene>
    <name evidence="5" type="ORF">HII30_15140</name>
</gene>
<dbReference type="Gene3D" id="1.10.10.60">
    <property type="entry name" value="Homeodomain-like"/>
    <property type="match status" value="1"/>
</dbReference>
<dbReference type="PANTHER" id="PTHR30055:SF151">
    <property type="entry name" value="TRANSCRIPTIONAL REGULATORY PROTEIN"/>
    <property type="match status" value="1"/>
</dbReference>
<dbReference type="InterPro" id="IPR025996">
    <property type="entry name" value="MT1864/Rv1816-like_C"/>
</dbReference>
<keyword evidence="6" id="KW-1185">Reference proteome</keyword>
<reference evidence="5 6" key="1">
    <citation type="submission" date="2020-04" db="EMBL/GenBank/DDBJ databases">
        <title>Paenibacillus algicola sp. nov., a novel marine bacterium producing alginate lyase.</title>
        <authorList>
            <person name="Huang H."/>
        </authorList>
    </citation>
    <scope>NUCLEOTIDE SEQUENCE [LARGE SCALE GENOMIC DNA]</scope>
    <source>
        <strain evidence="5 6">L7-75</strain>
    </source>
</reference>
<keyword evidence="1" id="KW-0805">Transcription regulation</keyword>
<sequence length="204" mass="23045">MTTRNNINLDKIIQAAAEIIDVHGLENLTLSNLSQKLKIRSPSLYNHIKGLQDIRRLLSLHGLKQLLSVLTRAAVGRSSDEAMREMAKAYLRFARKHPGLYEVTHMAPSHSDHDLYKTGQEIVDLVTQVLEAYQMEPTDTIHIARAFRSQLHGFASLEQRRGFGMSVDLDDSFMHMIDTLLAGLHVRYPKDGQRPSAQFQTGQS</sequence>
<name>A0A848M7C9_PAELE</name>
<evidence type="ECO:0000313" key="5">
    <source>
        <dbReference type="EMBL" id="NMO97098.1"/>
    </source>
</evidence>
<dbReference type="InterPro" id="IPR009057">
    <property type="entry name" value="Homeodomain-like_sf"/>
</dbReference>
<dbReference type="GO" id="GO:0000976">
    <property type="term" value="F:transcription cis-regulatory region binding"/>
    <property type="evidence" value="ECO:0007669"/>
    <property type="project" value="TreeGrafter"/>
</dbReference>
<keyword evidence="3" id="KW-0804">Transcription</keyword>
<dbReference type="PRINTS" id="PR00400">
    <property type="entry name" value="TETREPRESSOR"/>
</dbReference>
<dbReference type="Pfam" id="PF13305">
    <property type="entry name" value="TetR_C_33"/>
    <property type="match status" value="1"/>
</dbReference>
<dbReference type="Gene3D" id="1.10.357.10">
    <property type="entry name" value="Tetracycline Repressor, domain 2"/>
    <property type="match status" value="1"/>
</dbReference>
<dbReference type="RefSeq" id="WP_169505880.1">
    <property type="nucleotide sequence ID" value="NZ_JABBPN010000014.1"/>
</dbReference>
<comment type="caution">
    <text evidence="5">The sequence shown here is derived from an EMBL/GenBank/DDBJ whole genome shotgun (WGS) entry which is preliminary data.</text>
</comment>
<evidence type="ECO:0000256" key="1">
    <source>
        <dbReference type="ARBA" id="ARBA00023015"/>
    </source>
</evidence>
<organism evidence="5 6">
    <name type="scientific">Paenibacillus lemnae</name>
    <dbReference type="NCBI Taxonomy" id="1330551"/>
    <lineage>
        <taxon>Bacteria</taxon>
        <taxon>Bacillati</taxon>
        <taxon>Bacillota</taxon>
        <taxon>Bacilli</taxon>
        <taxon>Bacillales</taxon>
        <taxon>Paenibacillaceae</taxon>
        <taxon>Paenibacillus</taxon>
    </lineage>
</organism>
<keyword evidence="2" id="KW-0238">DNA-binding</keyword>
<dbReference type="SUPFAM" id="SSF46689">
    <property type="entry name" value="Homeodomain-like"/>
    <property type="match status" value="1"/>
</dbReference>
<dbReference type="GO" id="GO:0046677">
    <property type="term" value="P:response to antibiotic"/>
    <property type="evidence" value="ECO:0007669"/>
    <property type="project" value="InterPro"/>
</dbReference>
<protein>
    <submittedName>
        <fullName evidence="5">TetR/AcrR family transcriptional regulator</fullName>
    </submittedName>
</protein>
<evidence type="ECO:0000313" key="6">
    <source>
        <dbReference type="Proteomes" id="UP000565468"/>
    </source>
</evidence>
<proteinExistence type="predicted"/>
<dbReference type="PANTHER" id="PTHR30055">
    <property type="entry name" value="HTH-TYPE TRANSCRIPTIONAL REGULATOR RUTR"/>
    <property type="match status" value="1"/>
</dbReference>
<feature type="domain" description="HTH-type transcriptional regulator MT1864/Rv1816-like C-terminal" evidence="4">
    <location>
        <begin position="84"/>
        <end position="180"/>
    </location>
</feature>
<dbReference type="GO" id="GO:0003700">
    <property type="term" value="F:DNA-binding transcription factor activity"/>
    <property type="evidence" value="ECO:0007669"/>
    <property type="project" value="TreeGrafter"/>
</dbReference>
<evidence type="ECO:0000256" key="3">
    <source>
        <dbReference type="ARBA" id="ARBA00023163"/>
    </source>
</evidence>
<dbReference type="EMBL" id="JABBPN010000014">
    <property type="protein sequence ID" value="NMO97098.1"/>
    <property type="molecule type" value="Genomic_DNA"/>
</dbReference>
<dbReference type="GO" id="GO:0045892">
    <property type="term" value="P:negative regulation of DNA-templated transcription"/>
    <property type="evidence" value="ECO:0007669"/>
    <property type="project" value="InterPro"/>
</dbReference>
<dbReference type="InterPro" id="IPR003012">
    <property type="entry name" value="Tet_transcr_reg_TetR"/>
</dbReference>
<dbReference type="InterPro" id="IPR036271">
    <property type="entry name" value="Tet_transcr_reg_TetR-rel_C_sf"/>
</dbReference>
<evidence type="ECO:0000259" key="4">
    <source>
        <dbReference type="Pfam" id="PF13305"/>
    </source>
</evidence>
<evidence type="ECO:0000256" key="2">
    <source>
        <dbReference type="ARBA" id="ARBA00023125"/>
    </source>
</evidence>